<sequence length="84" mass="9257">MQGAHTAQARVTSAEIVNGNLEILLLIVRNGVCKNAHLSNGASLRNFKNNIIGVKSVFLQLFVGKALPEVRIVDQVWIHIQKKL</sequence>
<proteinExistence type="predicted"/>
<evidence type="ECO:0000313" key="1">
    <source>
        <dbReference type="EMBL" id="MPM24430.1"/>
    </source>
</evidence>
<protein>
    <submittedName>
        <fullName evidence="1">Uncharacterized protein</fullName>
    </submittedName>
</protein>
<gene>
    <name evidence="1" type="ORF">SDC9_70912</name>
</gene>
<organism evidence="1">
    <name type="scientific">bioreactor metagenome</name>
    <dbReference type="NCBI Taxonomy" id="1076179"/>
    <lineage>
        <taxon>unclassified sequences</taxon>
        <taxon>metagenomes</taxon>
        <taxon>ecological metagenomes</taxon>
    </lineage>
</organism>
<reference evidence="1" key="1">
    <citation type="submission" date="2019-08" db="EMBL/GenBank/DDBJ databases">
        <authorList>
            <person name="Kucharzyk K."/>
            <person name="Murdoch R.W."/>
            <person name="Higgins S."/>
            <person name="Loffler F."/>
        </authorList>
    </citation>
    <scope>NUCLEOTIDE SEQUENCE</scope>
</reference>
<name>A0A644Y7I5_9ZZZZ</name>
<comment type="caution">
    <text evidence="1">The sequence shown here is derived from an EMBL/GenBank/DDBJ whole genome shotgun (WGS) entry which is preliminary data.</text>
</comment>
<dbReference type="AlphaFoldDB" id="A0A644Y7I5"/>
<dbReference type="EMBL" id="VSSQ01004261">
    <property type="protein sequence ID" value="MPM24430.1"/>
    <property type="molecule type" value="Genomic_DNA"/>
</dbReference>
<accession>A0A644Y7I5</accession>